<feature type="transmembrane region" description="Helical" evidence="3">
    <location>
        <begin position="232"/>
        <end position="251"/>
    </location>
</feature>
<evidence type="ECO:0000313" key="5">
    <source>
        <dbReference type="Proteomes" id="UP000595564"/>
    </source>
</evidence>
<dbReference type="Pfam" id="PF01066">
    <property type="entry name" value="CDP-OH_P_transf"/>
    <property type="match status" value="1"/>
</dbReference>
<dbReference type="InterPro" id="IPR048254">
    <property type="entry name" value="CDP_ALCOHOL_P_TRANSF_CS"/>
</dbReference>
<keyword evidence="1 2" id="KW-0808">Transferase</keyword>
<feature type="transmembrane region" description="Helical" evidence="3">
    <location>
        <begin position="118"/>
        <end position="139"/>
    </location>
</feature>
<proteinExistence type="inferred from homology"/>
<dbReference type="InterPro" id="IPR043130">
    <property type="entry name" value="CDP-OH_PTrfase_TM_dom"/>
</dbReference>
<dbReference type="RefSeq" id="WP_201327736.1">
    <property type="nucleotide sequence ID" value="NZ_AP017470.1"/>
</dbReference>
<dbReference type="KEGG" id="thyd:TTHT_1984"/>
<dbReference type="Proteomes" id="UP000595564">
    <property type="component" value="Chromosome"/>
</dbReference>
<evidence type="ECO:0000256" key="1">
    <source>
        <dbReference type="ARBA" id="ARBA00022679"/>
    </source>
</evidence>
<feature type="transmembrane region" description="Helical" evidence="3">
    <location>
        <begin position="206"/>
        <end position="226"/>
    </location>
</feature>
<evidence type="ECO:0000313" key="4">
    <source>
        <dbReference type="EMBL" id="BBB33427.1"/>
    </source>
</evidence>
<evidence type="ECO:0000256" key="2">
    <source>
        <dbReference type="RuleBase" id="RU003750"/>
    </source>
</evidence>
<keyword evidence="3" id="KW-0812">Transmembrane</keyword>
<name>A0A7R6PNN7_9BACT</name>
<reference evidence="4 5" key="1">
    <citation type="journal article" date="2012" name="Extremophiles">
        <title>Thermotomaculum hydrothermale gen. nov., sp. nov., a novel heterotrophic thermophile within the phylum Acidobacteria from a deep-sea hydrothermal vent chimney in the Southern Okinawa Trough.</title>
        <authorList>
            <person name="Izumi H."/>
            <person name="Nunoura T."/>
            <person name="Miyazaki M."/>
            <person name="Mino S."/>
            <person name="Toki T."/>
            <person name="Takai K."/>
            <person name="Sako Y."/>
            <person name="Sawabe T."/>
            <person name="Nakagawa S."/>
        </authorList>
    </citation>
    <scope>NUCLEOTIDE SEQUENCE [LARGE SCALE GENOMIC DNA]</scope>
    <source>
        <strain evidence="4 5">AC55</strain>
    </source>
</reference>
<dbReference type="GO" id="GO:0016780">
    <property type="term" value="F:phosphotransferase activity, for other substituted phosphate groups"/>
    <property type="evidence" value="ECO:0007669"/>
    <property type="project" value="InterPro"/>
</dbReference>
<feature type="transmembrane region" description="Helical" evidence="3">
    <location>
        <begin position="36"/>
        <end position="56"/>
    </location>
</feature>
<dbReference type="InterPro" id="IPR000462">
    <property type="entry name" value="CDP-OH_P_trans"/>
</dbReference>
<protein>
    <submittedName>
        <fullName evidence="4">CDP-alcohol phosphatidyltransferase</fullName>
    </submittedName>
</protein>
<keyword evidence="3" id="KW-1133">Transmembrane helix</keyword>
<dbReference type="PROSITE" id="PS00379">
    <property type="entry name" value="CDP_ALCOHOL_P_TRANSF"/>
    <property type="match status" value="1"/>
</dbReference>
<evidence type="ECO:0000256" key="3">
    <source>
        <dbReference type="SAM" id="Phobius"/>
    </source>
</evidence>
<keyword evidence="5" id="KW-1185">Reference proteome</keyword>
<dbReference type="EMBL" id="AP017470">
    <property type="protein sequence ID" value="BBB33427.1"/>
    <property type="molecule type" value="Genomic_DNA"/>
</dbReference>
<gene>
    <name evidence="4" type="ORF">TTHT_1984</name>
</gene>
<dbReference type="Gene3D" id="1.20.120.1760">
    <property type="match status" value="1"/>
</dbReference>
<organism evidence="4 5">
    <name type="scientific">Thermotomaculum hydrothermale</name>
    <dbReference type="NCBI Taxonomy" id="981385"/>
    <lineage>
        <taxon>Bacteria</taxon>
        <taxon>Pseudomonadati</taxon>
        <taxon>Acidobacteriota</taxon>
        <taxon>Holophagae</taxon>
        <taxon>Thermotomaculales</taxon>
        <taxon>Thermotomaculaceae</taxon>
        <taxon>Thermotomaculum</taxon>
    </lineage>
</organism>
<dbReference type="GO" id="GO:0008654">
    <property type="term" value="P:phospholipid biosynthetic process"/>
    <property type="evidence" value="ECO:0007669"/>
    <property type="project" value="InterPro"/>
</dbReference>
<accession>A0A7R6PNN7</accession>
<comment type="similarity">
    <text evidence="2">Belongs to the CDP-alcohol phosphatidyltransferase class-I family.</text>
</comment>
<dbReference type="GO" id="GO:0016020">
    <property type="term" value="C:membrane"/>
    <property type="evidence" value="ECO:0007669"/>
    <property type="project" value="InterPro"/>
</dbReference>
<sequence>MDGVKIKTREVIDLSDYGRQVAIFIAKPLAKVGLKAWQVTIFHFLLMCLVGYLVYLDTDSSLALASILLLFKNIFDAVDGSIARIQKRPSKIGRFLDSNLDFLGHAILFFAIRDASFLVKLFGFLSFVFQGSVFNYYFVLFRHRNGGDKTSKIKENGENEFPYDNPFVVKALYLFYLVFYKWQDELVDFIEVKVLKCKRKTPNKTLLQLVSVFGPGFQYLFVMLFFTLGKTSLIPLFFLLPYNGLLVYAFFVRRKCRESDE</sequence>
<keyword evidence="3" id="KW-0472">Membrane</keyword>
<dbReference type="AlphaFoldDB" id="A0A7R6PNN7"/>